<feature type="binding site" evidence="5">
    <location>
        <position position="368"/>
    </location>
    <ligand>
        <name>acetyl-CoA</name>
        <dbReference type="ChEBI" id="CHEBI:57288"/>
    </ligand>
</feature>
<dbReference type="PANTHER" id="PTHR43420">
    <property type="entry name" value="ACETYLTRANSFERASE"/>
    <property type="match status" value="1"/>
</dbReference>
<dbReference type="SUPFAM" id="SSF53067">
    <property type="entry name" value="Actin-like ATPase domain"/>
    <property type="match status" value="2"/>
</dbReference>
<dbReference type="NCBIfam" id="TIGR03725">
    <property type="entry name" value="T6A_YeaZ"/>
    <property type="match status" value="1"/>
</dbReference>
<dbReference type="SUPFAM" id="SSF55729">
    <property type="entry name" value="Acyl-CoA N-acyltransferases (Nat)"/>
    <property type="match status" value="1"/>
</dbReference>
<dbReference type="InterPro" id="IPR000182">
    <property type="entry name" value="GNAT_dom"/>
</dbReference>
<feature type="binding site" evidence="5">
    <location>
        <begin position="329"/>
        <end position="331"/>
    </location>
    <ligand>
        <name>acetyl-CoA</name>
        <dbReference type="ChEBI" id="CHEBI:57288"/>
    </ligand>
</feature>
<dbReference type="PROSITE" id="PS51186">
    <property type="entry name" value="GNAT"/>
    <property type="match status" value="1"/>
</dbReference>
<feature type="active site" description="Proton acceptor" evidence="5">
    <location>
        <position position="363"/>
    </location>
</feature>
<comment type="function">
    <text evidence="5">Acetylates the N-terminal alanine of ribosomal protein bS18.</text>
</comment>
<dbReference type="InterPro" id="IPR043690">
    <property type="entry name" value="RimI"/>
</dbReference>
<dbReference type="InterPro" id="IPR050680">
    <property type="entry name" value="YpeA/RimI_acetyltransf"/>
</dbReference>
<evidence type="ECO:0000256" key="1">
    <source>
        <dbReference type="ARBA" id="ARBA00005395"/>
    </source>
</evidence>
<evidence type="ECO:0000259" key="6">
    <source>
        <dbReference type="PROSITE" id="PS51186"/>
    </source>
</evidence>
<keyword evidence="2 5" id="KW-0963">Cytoplasm</keyword>
<evidence type="ECO:0000256" key="2">
    <source>
        <dbReference type="ARBA" id="ARBA00022490"/>
    </source>
</evidence>
<dbReference type="CDD" id="cd24032">
    <property type="entry name" value="ASKHA_NBD_TsaB"/>
    <property type="match status" value="1"/>
</dbReference>
<dbReference type="InterPro" id="IPR043129">
    <property type="entry name" value="ATPase_NBD"/>
</dbReference>
<dbReference type="Gene3D" id="3.30.420.40">
    <property type="match status" value="2"/>
</dbReference>
<accession>A0ABY4AHT3</accession>
<dbReference type="EC" id="2.3.1.266" evidence="5"/>
<comment type="catalytic activity">
    <reaction evidence="5">
        <text>N-terminal L-alanyl-[ribosomal protein bS18] + acetyl-CoA = N-terminal N(alpha)-acetyl-L-alanyl-[ribosomal protein bS18] + CoA + H(+)</text>
        <dbReference type="Rhea" id="RHEA:43756"/>
        <dbReference type="Rhea" id="RHEA-COMP:10676"/>
        <dbReference type="Rhea" id="RHEA-COMP:10677"/>
        <dbReference type="ChEBI" id="CHEBI:15378"/>
        <dbReference type="ChEBI" id="CHEBI:57287"/>
        <dbReference type="ChEBI" id="CHEBI:57288"/>
        <dbReference type="ChEBI" id="CHEBI:64718"/>
        <dbReference type="ChEBI" id="CHEBI:83683"/>
        <dbReference type="EC" id="2.3.1.266"/>
    </reaction>
</comment>
<evidence type="ECO:0000313" key="8">
    <source>
        <dbReference type="Proteomes" id="UP000831607"/>
    </source>
</evidence>
<protein>
    <recommendedName>
        <fullName evidence="5">[Ribosomal protein bS18]-alanine N-acetyltransferase</fullName>
        <ecNumber evidence="5">2.3.1.266</ecNumber>
    </recommendedName>
</protein>
<feature type="domain" description="N-acetyltransferase" evidence="6">
    <location>
        <begin position="262"/>
        <end position="408"/>
    </location>
</feature>
<keyword evidence="3 5" id="KW-0808">Transferase</keyword>
<dbReference type="EMBL" id="CP063982">
    <property type="protein sequence ID" value="UOD49836.1"/>
    <property type="molecule type" value="Genomic_DNA"/>
</dbReference>
<dbReference type="Pfam" id="PF00583">
    <property type="entry name" value="Acetyltransf_1"/>
    <property type="match status" value="1"/>
</dbReference>
<comment type="subcellular location">
    <subcellularLocation>
        <location evidence="5">Cytoplasm</location>
    </subcellularLocation>
</comment>
<proteinExistence type="inferred from homology"/>
<dbReference type="Gene3D" id="3.40.630.30">
    <property type="match status" value="1"/>
</dbReference>
<dbReference type="PANTHER" id="PTHR43420:SF44">
    <property type="entry name" value="ACETYLTRANSFERASE YPEA"/>
    <property type="match status" value="1"/>
</dbReference>
<dbReference type="InterPro" id="IPR022496">
    <property type="entry name" value="T6A_TsaB"/>
</dbReference>
<dbReference type="Proteomes" id="UP000831607">
    <property type="component" value="Chromosome"/>
</dbReference>
<comment type="similarity">
    <text evidence="1 5">Belongs to the acetyltransferase family. RimI subfamily.</text>
</comment>
<dbReference type="NCBIfam" id="TIGR01575">
    <property type="entry name" value="rimI"/>
    <property type="match status" value="1"/>
</dbReference>
<keyword evidence="8" id="KW-1185">Reference proteome</keyword>
<evidence type="ECO:0000313" key="7">
    <source>
        <dbReference type="EMBL" id="UOD49836.1"/>
    </source>
</evidence>
<keyword evidence="4 5" id="KW-0012">Acyltransferase</keyword>
<dbReference type="HAMAP" id="MF_02210">
    <property type="entry name" value="RimI"/>
    <property type="match status" value="1"/>
</dbReference>
<evidence type="ECO:0000256" key="3">
    <source>
        <dbReference type="ARBA" id="ARBA00022679"/>
    </source>
</evidence>
<dbReference type="RefSeq" id="WP_243478082.1">
    <property type="nucleotide sequence ID" value="NZ_CP063982.1"/>
</dbReference>
<evidence type="ECO:0000256" key="4">
    <source>
        <dbReference type="ARBA" id="ARBA00023315"/>
    </source>
</evidence>
<sequence>MKSILAIETTTRTGSVAVLRDDAGELQLFDGAMTQQSGHAETVLPLIDSVIRQAGITRSEIGLVAFGQGPGAFTGIRLGCSVAQGISMALDLPLVAVNSLQAVAAAFDGGAGVTLVALDARMQEVYFAAYGAGGIELQAPVLLSASDVPQFVEPRLKFWARAVGTDQLAWLVGEGWQVVNAQAGQDWTTSLPVKSVDSEARPHAREVAIVGRQRWQAGQTLLPEQALPLYLRDKVAFTTEERQHGLGGNPKVESSGSRTNQVLLMPMMPVDLNEVVELERQSQAFPWSRRNFEDALAAGYRAWVLRVQDVLAGFCVAMPTPDDVHLLVIAVAPDYRRQGLATQLLAQVDQLARDHGVSRVLLEVRPSNARALAFYAKQGFREIGKRRGYYPAGKGEREDALVLSREIRELAV</sequence>
<dbReference type="InterPro" id="IPR006464">
    <property type="entry name" value="AcTrfase_RimI/Ard1"/>
</dbReference>
<dbReference type="CDD" id="cd04301">
    <property type="entry name" value="NAT_SF"/>
    <property type="match status" value="1"/>
</dbReference>
<evidence type="ECO:0000256" key="5">
    <source>
        <dbReference type="HAMAP-Rule" id="MF_02210"/>
    </source>
</evidence>
<dbReference type="InterPro" id="IPR000905">
    <property type="entry name" value="Gcp-like_dom"/>
</dbReference>
<dbReference type="InterPro" id="IPR016181">
    <property type="entry name" value="Acyl_CoA_acyltransferase"/>
</dbReference>
<gene>
    <name evidence="7" type="primary">tsaB</name>
    <name evidence="5" type="synonym">rimI</name>
    <name evidence="7" type="ORF">DHf2319_10325</name>
</gene>
<comment type="caution">
    <text evidence="5">Lacks conserved residue(s) required for the propagation of feature annotation.</text>
</comment>
<organism evidence="7 8">
    <name type="scientific">Orrella daihaiensis</name>
    <dbReference type="NCBI Taxonomy" id="2782176"/>
    <lineage>
        <taxon>Bacteria</taxon>
        <taxon>Pseudomonadati</taxon>
        <taxon>Pseudomonadota</taxon>
        <taxon>Betaproteobacteria</taxon>
        <taxon>Burkholderiales</taxon>
        <taxon>Alcaligenaceae</taxon>
        <taxon>Orrella</taxon>
    </lineage>
</organism>
<name>A0ABY4AHT3_9BURK</name>
<feature type="active site" description="Proton donor" evidence="5">
    <location>
        <position position="375"/>
    </location>
</feature>
<dbReference type="Pfam" id="PF00814">
    <property type="entry name" value="TsaD"/>
    <property type="match status" value="1"/>
</dbReference>
<reference evidence="7 8" key="1">
    <citation type="submission" date="2020-11" db="EMBL/GenBank/DDBJ databases">
        <title>Algicoccus daihaiensis sp.nov., isolated from Daihai Lake in Inner Mongolia.</title>
        <authorList>
            <person name="Kai J."/>
        </authorList>
    </citation>
    <scope>NUCLEOTIDE SEQUENCE [LARGE SCALE GENOMIC DNA]</scope>
    <source>
        <strain evidence="8">f23</strain>
    </source>
</reference>